<gene>
    <name evidence="3" type="ORF">M436DRAFT_62252</name>
</gene>
<dbReference type="Proteomes" id="UP000027730">
    <property type="component" value="Unassembled WGS sequence"/>
</dbReference>
<feature type="coiled-coil region" evidence="1">
    <location>
        <begin position="88"/>
        <end position="115"/>
    </location>
</feature>
<dbReference type="AlphaFoldDB" id="A0A074WNV1"/>
<organism evidence="3 4">
    <name type="scientific">Aureobasidium namibiae CBS 147.97</name>
    <dbReference type="NCBI Taxonomy" id="1043004"/>
    <lineage>
        <taxon>Eukaryota</taxon>
        <taxon>Fungi</taxon>
        <taxon>Dikarya</taxon>
        <taxon>Ascomycota</taxon>
        <taxon>Pezizomycotina</taxon>
        <taxon>Dothideomycetes</taxon>
        <taxon>Dothideomycetidae</taxon>
        <taxon>Dothideales</taxon>
        <taxon>Saccotheciaceae</taxon>
        <taxon>Aureobasidium</taxon>
    </lineage>
</organism>
<accession>A0A074WNV1</accession>
<evidence type="ECO:0000313" key="3">
    <source>
        <dbReference type="EMBL" id="KEQ74810.1"/>
    </source>
</evidence>
<keyword evidence="4" id="KW-1185">Reference proteome</keyword>
<sequence>MSALLASQLADMRARWDELCASGDDTSSLDNLSDEAPSPAETPSKDKPYTLDTLDTLDGKQSYSHNIVDTESTLLQQQTAHEDDTVTIAAKDTELQKLSRELERARFKLDWSERRRQSTDRKLAASELECYELRTKLKVSNEITDSFNTIATLLKVKPEEVIEAVVQLKDEKPSRGSFVRWLSALVSDDCETRAVAAEARLRMYAEVDYPAQVRAAQEETKKANRRIEALASRLSAKQTALEVTQVDADKIKTLEETIATNMDKIKTLGETIATNNDKTRNLEHEVKSKTLLVSQLKEENTKLLNQLESARVTSESTEQTILGHLNTVIQTQHQSTESTGKLQALVDYQKKALADIQEELTTSRNDHSVVQQELEEARKNFETSKTAHDAFYCDISTAIGWGYYGKATIIRRIVQLRDESAAVNLALEDVDGHTTISKIGVLKTAREDLETANKELEDHRKDRDGIYKTLDVSSCLGAHLIIGDLKLAQLNLQVFRKAIGNFEDEDAVGEIERLQKREVELVKMESALRVTE</sequence>
<evidence type="ECO:0000313" key="4">
    <source>
        <dbReference type="Proteomes" id="UP000027730"/>
    </source>
</evidence>
<dbReference type="EMBL" id="KL584706">
    <property type="protein sequence ID" value="KEQ74810.1"/>
    <property type="molecule type" value="Genomic_DNA"/>
</dbReference>
<dbReference type="HOGENOM" id="CLU_511878_0_0_1"/>
<evidence type="ECO:0000256" key="1">
    <source>
        <dbReference type="SAM" id="Coils"/>
    </source>
</evidence>
<feature type="coiled-coil region" evidence="1">
    <location>
        <begin position="279"/>
        <end position="313"/>
    </location>
</feature>
<evidence type="ECO:0000256" key="2">
    <source>
        <dbReference type="SAM" id="MobiDB-lite"/>
    </source>
</evidence>
<feature type="region of interest" description="Disordered" evidence="2">
    <location>
        <begin position="23"/>
        <end position="50"/>
    </location>
</feature>
<name>A0A074WNV1_9PEZI</name>
<protein>
    <submittedName>
        <fullName evidence="3">Uncharacterized protein</fullName>
    </submittedName>
</protein>
<keyword evidence="1" id="KW-0175">Coiled coil</keyword>
<dbReference type="RefSeq" id="XP_013429151.1">
    <property type="nucleotide sequence ID" value="XM_013573697.1"/>
</dbReference>
<dbReference type="GeneID" id="25413340"/>
<reference evidence="3 4" key="1">
    <citation type="journal article" date="2014" name="BMC Genomics">
        <title>Genome sequencing of four Aureobasidium pullulans varieties: biotechnological potential, stress tolerance, and description of new species.</title>
        <authorList>
            <person name="Gostin Ar C."/>
            <person name="Ohm R.A."/>
            <person name="Kogej T."/>
            <person name="Sonjak S."/>
            <person name="Turk M."/>
            <person name="Zajc J."/>
            <person name="Zalar P."/>
            <person name="Grube M."/>
            <person name="Sun H."/>
            <person name="Han J."/>
            <person name="Sharma A."/>
            <person name="Chiniquy J."/>
            <person name="Ngan C.Y."/>
            <person name="Lipzen A."/>
            <person name="Barry K."/>
            <person name="Grigoriev I.V."/>
            <person name="Gunde-Cimerman N."/>
        </authorList>
    </citation>
    <scope>NUCLEOTIDE SEQUENCE [LARGE SCALE GENOMIC DNA]</scope>
    <source>
        <strain evidence="3 4">CBS 147.97</strain>
    </source>
</reference>
<proteinExistence type="predicted"/>